<dbReference type="AlphaFoldDB" id="A0A8J6LNN2"/>
<dbReference type="SMART" id="SM00322">
    <property type="entry name" value="KH"/>
    <property type="match status" value="2"/>
</dbReference>
<proteinExistence type="inferred from homology"/>
<dbReference type="CDD" id="cd02134">
    <property type="entry name" value="KH-II_NusA_rpt1"/>
    <property type="match status" value="1"/>
</dbReference>
<dbReference type="PROSITE" id="PS50126">
    <property type="entry name" value="S1"/>
    <property type="match status" value="1"/>
</dbReference>
<dbReference type="Gene3D" id="3.30.1480.10">
    <property type="entry name" value="NusA, N-terminal domain"/>
    <property type="match status" value="1"/>
</dbReference>
<comment type="subcellular location">
    <subcellularLocation>
        <location evidence="7">Cytoplasm</location>
    </subcellularLocation>
</comment>
<evidence type="ECO:0000256" key="4">
    <source>
        <dbReference type="ARBA" id="ARBA00022884"/>
    </source>
</evidence>
<dbReference type="FunFam" id="3.30.1480.10:FF:000002">
    <property type="entry name" value="Transcription termination/antitermination protein NusA"/>
    <property type="match status" value="1"/>
</dbReference>
<dbReference type="GO" id="GO:0006353">
    <property type="term" value="P:DNA-templated transcription termination"/>
    <property type="evidence" value="ECO:0007669"/>
    <property type="project" value="UniProtKB-UniRule"/>
</dbReference>
<dbReference type="Gene3D" id="3.30.300.20">
    <property type="match status" value="2"/>
</dbReference>
<dbReference type="InterPro" id="IPR003029">
    <property type="entry name" value="S1_domain"/>
</dbReference>
<dbReference type="GO" id="GO:0003700">
    <property type="term" value="F:DNA-binding transcription factor activity"/>
    <property type="evidence" value="ECO:0007669"/>
    <property type="project" value="InterPro"/>
</dbReference>
<dbReference type="SMART" id="SM00316">
    <property type="entry name" value="S1"/>
    <property type="match status" value="1"/>
</dbReference>
<dbReference type="CDD" id="cd04455">
    <property type="entry name" value="S1_NusA"/>
    <property type="match status" value="1"/>
</dbReference>
<dbReference type="GO" id="GO:0005829">
    <property type="term" value="C:cytosol"/>
    <property type="evidence" value="ECO:0007669"/>
    <property type="project" value="TreeGrafter"/>
</dbReference>
<accession>A0A8J6LNN2</accession>
<dbReference type="NCBIfam" id="TIGR01953">
    <property type="entry name" value="NusA"/>
    <property type="match status" value="1"/>
</dbReference>
<dbReference type="Pfam" id="PF08529">
    <property type="entry name" value="NusA_N"/>
    <property type="match status" value="1"/>
</dbReference>
<dbReference type="EMBL" id="JAAKDE010000023">
    <property type="protein sequence ID" value="MBA2133848.1"/>
    <property type="molecule type" value="Genomic_DNA"/>
</dbReference>
<dbReference type="Pfam" id="PF13184">
    <property type="entry name" value="KH_NusA_1st"/>
    <property type="match status" value="1"/>
</dbReference>
<feature type="domain" description="S1 motif" evidence="9">
    <location>
        <begin position="135"/>
        <end position="199"/>
    </location>
</feature>
<organism evidence="10 11">
    <name type="scientific">Capillibacterium thermochitinicola</name>
    <dbReference type="NCBI Taxonomy" id="2699427"/>
    <lineage>
        <taxon>Bacteria</taxon>
        <taxon>Bacillati</taxon>
        <taxon>Bacillota</taxon>
        <taxon>Capillibacterium</taxon>
    </lineage>
</organism>
<evidence type="ECO:0000313" key="11">
    <source>
        <dbReference type="Proteomes" id="UP000657177"/>
    </source>
</evidence>
<dbReference type="InterPro" id="IPR009019">
    <property type="entry name" value="KH_sf_prok-type"/>
</dbReference>
<evidence type="ECO:0000313" key="10">
    <source>
        <dbReference type="EMBL" id="MBA2133848.1"/>
    </source>
</evidence>
<keyword evidence="11" id="KW-1185">Reference proteome</keyword>
<keyword evidence="4 7" id="KW-0694">RNA-binding</keyword>
<feature type="region of interest" description="Disordered" evidence="8">
    <location>
        <begin position="380"/>
        <end position="444"/>
    </location>
</feature>
<dbReference type="InterPro" id="IPR012340">
    <property type="entry name" value="NA-bd_OB-fold"/>
</dbReference>
<comment type="function">
    <text evidence="7">Participates in both transcription termination and antitermination.</text>
</comment>
<evidence type="ECO:0000256" key="1">
    <source>
        <dbReference type="ARBA" id="ARBA00022472"/>
    </source>
</evidence>
<sequence>MNRELIEALNMVEREKGIAKEILIEAIESAILSAYKKDQGKSSNLKVVLDPETGEFHIYTYKEVVMEVEDENTQINLAAAKAINPSYQLKDLVEFEIFPKEFGRIAAQTAKQIIVQRIREAERTMIYNEYSSRVDDLITGTVRRFEQKTVYVDLGKTEAILPPHEQIPGERFEHGARIKAYLAEVKKGSKGPQIILSRARSGFLKRLLEFEVPEIQEGIVEIKNIAREPGARSKVAVYSKFENVDPIGACVGAKGSRVQMVVRELKGEKIDLVLWDEDPARYITRALSPAKVTEVKLLPSKKSSIVIVPDNQLSLAIGKEGQNARLAARLTGWKVDIKSESQAEECREEIEALLAEEESYQEETYDWEEVLGTGEELTELTGEDLEAEEQTDEAWDEEEELWEETDLPADDEVEEPDFTPDEDEEAEEDFIREEPKKKKSKKRAKQRVKEFLDEVEEGFDLFKDASADSEPEVAVEDDSELVFTEEGGSGFTIGQLLSEELKKKFKLSEEEKKKK</sequence>
<feature type="compositionally biased region" description="Acidic residues" evidence="8">
    <location>
        <begin position="380"/>
        <end position="431"/>
    </location>
</feature>
<dbReference type="InterPro" id="IPR025249">
    <property type="entry name" value="TF_NusA_KH_1st"/>
</dbReference>
<dbReference type="InterPro" id="IPR030842">
    <property type="entry name" value="TF_NusA_bacterial"/>
</dbReference>
<evidence type="ECO:0000256" key="8">
    <source>
        <dbReference type="SAM" id="MobiDB-lite"/>
    </source>
</evidence>
<evidence type="ECO:0000256" key="3">
    <source>
        <dbReference type="ARBA" id="ARBA00022814"/>
    </source>
</evidence>
<keyword evidence="3 7" id="KW-0889">Transcription antitermination</keyword>
<dbReference type="FunFam" id="3.30.300.20:FF:000002">
    <property type="entry name" value="Transcription termination/antitermination protein NusA"/>
    <property type="match status" value="1"/>
</dbReference>
<dbReference type="InterPro" id="IPR013735">
    <property type="entry name" value="TF_NusA_N"/>
</dbReference>
<keyword evidence="2 7" id="KW-0963">Cytoplasm</keyword>
<keyword evidence="1 7" id="KW-0806">Transcription termination</keyword>
<evidence type="ECO:0000256" key="6">
    <source>
        <dbReference type="ARBA" id="ARBA00023163"/>
    </source>
</evidence>
<comment type="subunit">
    <text evidence="7">Monomer. Binds directly to the core enzyme of the DNA-dependent RNA polymerase and to nascent RNA.</text>
</comment>
<dbReference type="PANTHER" id="PTHR22648:SF0">
    <property type="entry name" value="TRANSCRIPTION TERMINATION_ANTITERMINATION PROTEIN NUSA"/>
    <property type="match status" value="1"/>
</dbReference>
<evidence type="ECO:0000256" key="2">
    <source>
        <dbReference type="ARBA" id="ARBA00022490"/>
    </source>
</evidence>
<dbReference type="RefSeq" id="WP_181340313.1">
    <property type="nucleotide sequence ID" value="NZ_JAAKDE010000023.1"/>
</dbReference>
<dbReference type="Proteomes" id="UP000657177">
    <property type="component" value="Unassembled WGS sequence"/>
</dbReference>
<evidence type="ECO:0000259" key="9">
    <source>
        <dbReference type="PROSITE" id="PS50126"/>
    </source>
</evidence>
<comment type="caution">
    <text evidence="10">The sequence shown here is derived from an EMBL/GenBank/DDBJ whole genome shotgun (WGS) entry which is preliminary data.</text>
</comment>
<dbReference type="InterPro" id="IPR036555">
    <property type="entry name" value="NusA_N_sf"/>
</dbReference>
<evidence type="ECO:0000256" key="5">
    <source>
        <dbReference type="ARBA" id="ARBA00023015"/>
    </source>
</evidence>
<dbReference type="HAMAP" id="MF_00945_B">
    <property type="entry name" value="NusA_B"/>
    <property type="match status" value="1"/>
</dbReference>
<dbReference type="CDD" id="cd22529">
    <property type="entry name" value="KH-II_NusA_rpt2"/>
    <property type="match status" value="1"/>
</dbReference>
<dbReference type="InterPro" id="IPR010213">
    <property type="entry name" value="TF_NusA"/>
</dbReference>
<reference evidence="10" key="1">
    <citation type="submission" date="2020-06" db="EMBL/GenBank/DDBJ databases">
        <title>Novel chitinolytic bacterium.</title>
        <authorList>
            <person name="Ungkulpasvich U."/>
            <person name="Kosugi A."/>
            <person name="Uke A."/>
        </authorList>
    </citation>
    <scope>NUCLEOTIDE SEQUENCE</scope>
    <source>
        <strain evidence="10">UUS1-1</strain>
    </source>
</reference>
<name>A0A8J6LNN2_9FIRM</name>
<dbReference type="PROSITE" id="PS50084">
    <property type="entry name" value="KH_TYPE_1"/>
    <property type="match status" value="1"/>
</dbReference>
<dbReference type="SUPFAM" id="SSF54814">
    <property type="entry name" value="Prokaryotic type KH domain (KH-domain type II)"/>
    <property type="match status" value="2"/>
</dbReference>
<dbReference type="GO" id="GO:0031564">
    <property type="term" value="P:transcription antitermination"/>
    <property type="evidence" value="ECO:0007669"/>
    <property type="project" value="UniProtKB-UniRule"/>
</dbReference>
<dbReference type="SUPFAM" id="SSF50249">
    <property type="entry name" value="Nucleic acid-binding proteins"/>
    <property type="match status" value="1"/>
</dbReference>
<dbReference type="FunFam" id="2.40.50.140:FF:000058">
    <property type="entry name" value="Transcription termination/antitermination protein NusA"/>
    <property type="match status" value="1"/>
</dbReference>
<evidence type="ECO:0000256" key="7">
    <source>
        <dbReference type="HAMAP-Rule" id="MF_00945"/>
    </source>
</evidence>
<dbReference type="Gene3D" id="2.40.50.140">
    <property type="entry name" value="Nucleic acid-binding proteins"/>
    <property type="match status" value="1"/>
</dbReference>
<dbReference type="GO" id="GO:0003723">
    <property type="term" value="F:RNA binding"/>
    <property type="evidence" value="ECO:0007669"/>
    <property type="project" value="UniProtKB-UniRule"/>
</dbReference>
<dbReference type="InterPro" id="IPR058582">
    <property type="entry name" value="KH_NusA_2nd"/>
</dbReference>
<gene>
    <name evidence="7 10" type="primary">nusA</name>
    <name evidence="10" type="ORF">G5B42_09925</name>
</gene>
<keyword evidence="6 7" id="KW-0804">Transcription</keyword>
<keyword evidence="5 7" id="KW-0805">Transcription regulation</keyword>
<dbReference type="InterPro" id="IPR004087">
    <property type="entry name" value="KH_dom"/>
</dbReference>
<dbReference type="FunFam" id="3.30.300.20:FF:000005">
    <property type="entry name" value="Transcription termination/antitermination protein NusA"/>
    <property type="match status" value="1"/>
</dbReference>
<dbReference type="SUPFAM" id="SSF69705">
    <property type="entry name" value="Transcription factor NusA, N-terminal domain"/>
    <property type="match status" value="1"/>
</dbReference>
<protein>
    <recommendedName>
        <fullName evidence="7">Transcription termination/antitermination protein NusA</fullName>
    </recommendedName>
</protein>
<dbReference type="InterPro" id="IPR015946">
    <property type="entry name" value="KH_dom-like_a/b"/>
</dbReference>
<dbReference type="Pfam" id="PF26594">
    <property type="entry name" value="KH_NusA_2nd"/>
    <property type="match status" value="1"/>
</dbReference>
<comment type="similarity">
    <text evidence="7">Belongs to the NusA family.</text>
</comment>
<dbReference type="PANTHER" id="PTHR22648">
    <property type="entry name" value="TRANSCRIPTION TERMINATION FACTOR NUSA"/>
    <property type="match status" value="1"/>
</dbReference>